<gene>
    <name evidence="2" type="ORF">PSON_ATCC_30995.1.T0400264</name>
</gene>
<reference evidence="2" key="1">
    <citation type="submission" date="2021-01" db="EMBL/GenBank/DDBJ databases">
        <authorList>
            <consortium name="Genoscope - CEA"/>
            <person name="William W."/>
        </authorList>
    </citation>
    <scope>NUCLEOTIDE SEQUENCE</scope>
</reference>
<dbReference type="Proteomes" id="UP000692954">
    <property type="component" value="Unassembled WGS sequence"/>
</dbReference>
<comment type="caution">
    <text evidence="2">The sequence shown here is derived from an EMBL/GenBank/DDBJ whole genome shotgun (WGS) entry which is preliminary data.</text>
</comment>
<evidence type="ECO:0000313" key="3">
    <source>
        <dbReference type="Proteomes" id="UP000692954"/>
    </source>
</evidence>
<dbReference type="EMBL" id="CAJJDN010000040">
    <property type="protein sequence ID" value="CAD8080484.1"/>
    <property type="molecule type" value="Genomic_DNA"/>
</dbReference>
<feature type="transmembrane region" description="Helical" evidence="1">
    <location>
        <begin position="154"/>
        <end position="173"/>
    </location>
</feature>
<feature type="transmembrane region" description="Helical" evidence="1">
    <location>
        <begin position="97"/>
        <end position="117"/>
    </location>
</feature>
<sequence>MNIIQQLEIDQEDGFETKFMSFEDSDLAYNYLKIPPDLEKAQLHRQAYTVHKTPLSNSQQCFCCHFYKDHIKYTFFEGRKYYHHHSSIGEYFELIKYCIYQLLIIGILLVPYCLITYSNGNQCEKIQDCDTNTNKIYSVWNLIPDYYSLDDQKYSYFVHITFLILQIVHFIFFNNKKAAKRIQTAAMFEYLKQVCLYFPKTIHQNIIKYMKNRQPNLFEYIVFDQKKYEKSLFEELKVQYSRIYDKDNKWKKKILMQLLQNDTLLEECIIGRIVLMDKLVQIKGEVYTICNRYNQEVQNYEYQDTQKKQIQAIWFIIFNLIFSYYLPRVLITLTMFFRLKLITIYFDREDLKITQGIIKGLFGITQILILKLSDYICKNGSLMVHQNIQLYPDILQNGLIA</sequence>
<evidence type="ECO:0008006" key="4">
    <source>
        <dbReference type="Google" id="ProtNLM"/>
    </source>
</evidence>
<evidence type="ECO:0000256" key="1">
    <source>
        <dbReference type="SAM" id="Phobius"/>
    </source>
</evidence>
<feature type="transmembrane region" description="Helical" evidence="1">
    <location>
        <begin position="312"/>
        <end position="337"/>
    </location>
</feature>
<organism evidence="2 3">
    <name type="scientific">Paramecium sonneborni</name>
    <dbReference type="NCBI Taxonomy" id="65129"/>
    <lineage>
        <taxon>Eukaryota</taxon>
        <taxon>Sar</taxon>
        <taxon>Alveolata</taxon>
        <taxon>Ciliophora</taxon>
        <taxon>Intramacronucleata</taxon>
        <taxon>Oligohymenophorea</taxon>
        <taxon>Peniculida</taxon>
        <taxon>Parameciidae</taxon>
        <taxon>Paramecium</taxon>
    </lineage>
</organism>
<dbReference type="OrthoDB" id="307656at2759"/>
<protein>
    <recommendedName>
        <fullName evidence="4">Transmembrane protein</fullName>
    </recommendedName>
</protein>
<dbReference type="AlphaFoldDB" id="A0A8S1N057"/>
<evidence type="ECO:0000313" key="2">
    <source>
        <dbReference type="EMBL" id="CAD8080484.1"/>
    </source>
</evidence>
<keyword evidence="1" id="KW-0472">Membrane</keyword>
<proteinExistence type="predicted"/>
<keyword evidence="1" id="KW-1133">Transmembrane helix</keyword>
<name>A0A8S1N057_9CILI</name>
<accession>A0A8S1N057</accession>
<keyword evidence="3" id="KW-1185">Reference proteome</keyword>
<keyword evidence="1" id="KW-0812">Transmembrane</keyword>